<evidence type="ECO:0000313" key="3">
    <source>
        <dbReference type="Proteomes" id="UP000000305"/>
    </source>
</evidence>
<organism evidence="2 3">
    <name type="scientific">Daphnia pulex</name>
    <name type="common">Water flea</name>
    <dbReference type="NCBI Taxonomy" id="6669"/>
    <lineage>
        <taxon>Eukaryota</taxon>
        <taxon>Metazoa</taxon>
        <taxon>Ecdysozoa</taxon>
        <taxon>Arthropoda</taxon>
        <taxon>Crustacea</taxon>
        <taxon>Branchiopoda</taxon>
        <taxon>Diplostraca</taxon>
        <taxon>Cladocera</taxon>
        <taxon>Anomopoda</taxon>
        <taxon>Daphniidae</taxon>
        <taxon>Daphnia</taxon>
    </lineage>
</organism>
<feature type="signal peptide" evidence="1">
    <location>
        <begin position="1"/>
        <end position="25"/>
    </location>
</feature>
<dbReference type="EMBL" id="GL732535">
    <property type="protein sequence ID" value="EFX84022.1"/>
    <property type="molecule type" value="Genomic_DNA"/>
</dbReference>
<gene>
    <name evidence="2" type="ORF">DAPPUDRAFT_223104</name>
</gene>
<accession>E9G8S5</accession>
<dbReference type="PhylomeDB" id="E9G8S5"/>
<dbReference type="InParanoid" id="E9G8S5"/>
<sequence>MAFSTSISFLLVATVCCLIVSAAGANLWHLPSAAHRQFNNPSMYMLVPPHLNYYHPYGGQFVAPTAQGEIDPKISLDDLELTGRQNSETIRITPVNTECIKTDVATNGYDGCTKGSQAPSGTIVAKFGVADQVGVVALVPNAKRYSKLKITCADVTAANIYTTTSKITAPADTPVTETKQTQVVMVSTGAATVTCSWEASA</sequence>
<evidence type="ECO:0000313" key="2">
    <source>
        <dbReference type="EMBL" id="EFX84022.1"/>
    </source>
</evidence>
<dbReference type="Proteomes" id="UP000000305">
    <property type="component" value="Unassembled WGS sequence"/>
</dbReference>
<keyword evidence="1" id="KW-0732">Signal</keyword>
<reference evidence="2 3" key="1">
    <citation type="journal article" date="2011" name="Science">
        <title>The ecoresponsive genome of Daphnia pulex.</title>
        <authorList>
            <person name="Colbourne J.K."/>
            <person name="Pfrender M.E."/>
            <person name="Gilbert D."/>
            <person name="Thomas W.K."/>
            <person name="Tucker A."/>
            <person name="Oakley T.H."/>
            <person name="Tokishita S."/>
            <person name="Aerts A."/>
            <person name="Arnold G.J."/>
            <person name="Basu M.K."/>
            <person name="Bauer D.J."/>
            <person name="Caceres C.E."/>
            <person name="Carmel L."/>
            <person name="Casola C."/>
            <person name="Choi J.H."/>
            <person name="Detter J.C."/>
            <person name="Dong Q."/>
            <person name="Dusheyko S."/>
            <person name="Eads B.D."/>
            <person name="Frohlich T."/>
            <person name="Geiler-Samerotte K.A."/>
            <person name="Gerlach D."/>
            <person name="Hatcher P."/>
            <person name="Jogdeo S."/>
            <person name="Krijgsveld J."/>
            <person name="Kriventseva E.V."/>
            <person name="Kultz D."/>
            <person name="Laforsch C."/>
            <person name="Lindquist E."/>
            <person name="Lopez J."/>
            <person name="Manak J.R."/>
            <person name="Muller J."/>
            <person name="Pangilinan J."/>
            <person name="Patwardhan R.P."/>
            <person name="Pitluck S."/>
            <person name="Pritham E.J."/>
            <person name="Rechtsteiner A."/>
            <person name="Rho M."/>
            <person name="Rogozin I.B."/>
            <person name="Sakarya O."/>
            <person name="Salamov A."/>
            <person name="Schaack S."/>
            <person name="Shapiro H."/>
            <person name="Shiga Y."/>
            <person name="Skalitzky C."/>
            <person name="Smith Z."/>
            <person name="Souvorov A."/>
            <person name="Sung W."/>
            <person name="Tang Z."/>
            <person name="Tsuchiya D."/>
            <person name="Tu H."/>
            <person name="Vos H."/>
            <person name="Wang M."/>
            <person name="Wolf Y.I."/>
            <person name="Yamagata H."/>
            <person name="Yamada T."/>
            <person name="Ye Y."/>
            <person name="Shaw J.R."/>
            <person name="Andrews J."/>
            <person name="Crease T.J."/>
            <person name="Tang H."/>
            <person name="Lucas S.M."/>
            <person name="Robertson H.M."/>
            <person name="Bork P."/>
            <person name="Koonin E.V."/>
            <person name="Zdobnov E.M."/>
            <person name="Grigoriev I.V."/>
            <person name="Lynch M."/>
            <person name="Boore J.L."/>
        </authorList>
    </citation>
    <scope>NUCLEOTIDE SEQUENCE [LARGE SCALE GENOMIC DNA]</scope>
</reference>
<dbReference type="KEGG" id="dpx:DAPPUDRAFT_223104"/>
<proteinExistence type="predicted"/>
<protein>
    <submittedName>
        <fullName evidence="2">Uncharacterized protein</fullName>
    </submittedName>
</protein>
<dbReference type="OrthoDB" id="6340481at2759"/>
<evidence type="ECO:0000256" key="1">
    <source>
        <dbReference type="SAM" id="SignalP"/>
    </source>
</evidence>
<keyword evidence="3" id="KW-1185">Reference proteome</keyword>
<dbReference type="AlphaFoldDB" id="E9G8S5"/>
<feature type="chain" id="PRO_5003236755" evidence="1">
    <location>
        <begin position="26"/>
        <end position="201"/>
    </location>
</feature>
<name>E9G8S5_DAPPU</name>
<dbReference type="HOGENOM" id="CLU_097676_0_0_1"/>